<accession>A0ABW0WVD7</accession>
<dbReference type="Gene3D" id="3.40.1190.20">
    <property type="match status" value="1"/>
</dbReference>
<dbReference type="EMBL" id="JBHSOE010000112">
    <property type="protein sequence ID" value="MFC5660731.1"/>
    <property type="molecule type" value="Genomic_DNA"/>
</dbReference>
<feature type="region of interest" description="Disordered" evidence="1">
    <location>
        <begin position="256"/>
        <end position="275"/>
    </location>
</feature>
<dbReference type="InterPro" id="IPR029056">
    <property type="entry name" value="Ribokinase-like"/>
</dbReference>
<keyword evidence="3" id="KW-0418">Kinase</keyword>
<keyword evidence="3" id="KW-0808">Transferase</keyword>
<dbReference type="Pfam" id="PF00294">
    <property type="entry name" value="PfkB"/>
    <property type="match status" value="1"/>
</dbReference>
<dbReference type="GO" id="GO:0016301">
    <property type="term" value="F:kinase activity"/>
    <property type="evidence" value="ECO:0007669"/>
    <property type="project" value="UniProtKB-KW"/>
</dbReference>
<gene>
    <name evidence="3" type="ORF">ACFP3J_35405</name>
</gene>
<reference evidence="4" key="1">
    <citation type="journal article" date="2019" name="Int. J. Syst. Evol. Microbiol.">
        <title>The Global Catalogue of Microorganisms (GCM) 10K type strain sequencing project: providing services to taxonomists for standard genome sequencing and annotation.</title>
        <authorList>
            <consortium name="The Broad Institute Genomics Platform"/>
            <consortium name="The Broad Institute Genome Sequencing Center for Infectious Disease"/>
            <person name="Wu L."/>
            <person name="Ma J."/>
        </authorList>
    </citation>
    <scope>NUCLEOTIDE SEQUENCE [LARGE SCALE GENOMIC DNA]</scope>
    <source>
        <strain evidence="4">KCTC 5701</strain>
    </source>
</reference>
<name>A0ABW0WVD7_STRNO</name>
<organism evidence="3 4">
    <name type="scientific">Streptomyces nogalater</name>
    <dbReference type="NCBI Taxonomy" id="38314"/>
    <lineage>
        <taxon>Bacteria</taxon>
        <taxon>Bacillati</taxon>
        <taxon>Actinomycetota</taxon>
        <taxon>Actinomycetes</taxon>
        <taxon>Kitasatosporales</taxon>
        <taxon>Streptomycetaceae</taxon>
        <taxon>Streptomyces</taxon>
    </lineage>
</organism>
<dbReference type="SUPFAM" id="SSF53613">
    <property type="entry name" value="Ribokinase-like"/>
    <property type="match status" value="1"/>
</dbReference>
<comment type="caution">
    <text evidence="3">The sequence shown here is derived from an EMBL/GenBank/DDBJ whole genome shotgun (WGS) entry which is preliminary data.</text>
</comment>
<evidence type="ECO:0000313" key="3">
    <source>
        <dbReference type="EMBL" id="MFC5660731.1"/>
    </source>
</evidence>
<dbReference type="InterPro" id="IPR011611">
    <property type="entry name" value="PfkB_dom"/>
</dbReference>
<sequence>MQRTIVIGNISLDHIHRPGHLPVHQLGGAALHLATAAARAGLPVAPAAAVGSDLARLPDDPRLPPLDWTLLHHAPQPSAAFTIHYDEAGTVTAVDTTYGASEHLTAHALHLIDRYPQAAFHVSCRHPLDIPAVLPALVVRGCTFSLDFHLPSAPQLIPAATPWLHHATTIFVNAEEHALLTLAAGPQPCPEVVISDGPRPARIVCNGRALPPVTPPSLPTARQITGAGDTLAGTYLAHRARGIPPATALTRAVKAASRHTAHTPLTQPAPRRAPS</sequence>
<protein>
    <submittedName>
        <fullName evidence="3">Carbohydrate kinase family protein</fullName>
    </submittedName>
</protein>
<feature type="domain" description="Carbohydrate kinase PfkB" evidence="2">
    <location>
        <begin position="22"/>
        <end position="258"/>
    </location>
</feature>
<dbReference type="Proteomes" id="UP001596065">
    <property type="component" value="Unassembled WGS sequence"/>
</dbReference>
<keyword evidence="4" id="KW-1185">Reference proteome</keyword>
<evidence type="ECO:0000256" key="1">
    <source>
        <dbReference type="SAM" id="MobiDB-lite"/>
    </source>
</evidence>
<dbReference type="RefSeq" id="WP_344353990.1">
    <property type="nucleotide sequence ID" value="NZ_BAAASM010000099.1"/>
</dbReference>
<proteinExistence type="predicted"/>
<evidence type="ECO:0000313" key="4">
    <source>
        <dbReference type="Proteomes" id="UP001596065"/>
    </source>
</evidence>
<evidence type="ECO:0000259" key="2">
    <source>
        <dbReference type="Pfam" id="PF00294"/>
    </source>
</evidence>